<accession>A0A1X7IXT7</accession>
<name>A0A1X7IXT7_9BACT</name>
<dbReference type="Gene3D" id="3.30.70.360">
    <property type="match status" value="1"/>
</dbReference>
<dbReference type="PANTHER" id="PTHR30575">
    <property type="entry name" value="PEPTIDASE M20"/>
    <property type="match status" value="1"/>
</dbReference>
<evidence type="ECO:0000313" key="4">
    <source>
        <dbReference type="Proteomes" id="UP000193355"/>
    </source>
</evidence>
<dbReference type="GO" id="GO:0046657">
    <property type="term" value="P:folic acid catabolic process"/>
    <property type="evidence" value="ECO:0007669"/>
    <property type="project" value="TreeGrafter"/>
</dbReference>
<keyword evidence="3" id="KW-0378">Hydrolase</keyword>
<dbReference type="EMBL" id="FXBB01000006">
    <property type="protein sequence ID" value="SMG19759.1"/>
    <property type="molecule type" value="Genomic_DNA"/>
</dbReference>
<dbReference type="Pfam" id="PF01546">
    <property type="entry name" value="Peptidase_M20"/>
    <property type="match status" value="1"/>
</dbReference>
<dbReference type="SUPFAM" id="SSF53187">
    <property type="entry name" value="Zn-dependent exopeptidases"/>
    <property type="match status" value="1"/>
</dbReference>
<dbReference type="InterPro" id="IPR052030">
    <property type="entry name" value="Peptidase_M20/M20A_hydrolases"/>
</dbReference>
<dbReference type="InterPro" id="IPR017144">
    <property type="entry name" value="Xaa-Arg_dipeptidase"/>
</dbReference>
<dbReference type="AlphaFoldDB" id="A0A1X7IXT7"/>
<dbReference type="Pfam" id="PF07687">
    <property type="entry name" value="M20_dimer"/>
    <property type="match status" value="1"/>
</dbReference>
<dbReference type="InterPro" id="IPR036264">
    <property type="entry name" value="Bact_exopeptidase_dim_dom"/>
</dbReference>
<dbReference type="NCBIfam" id="TIGR01891">
    <property type="entry name" value="amidohydrolases"/>
    <property type="match status" value="1"/>
</dbReference>
<dbReference type="SUPFAM" id="SSF55031">
    <property type="entry name" value="Bacterial exopeptidase dimerisation domain"/>
    <property type="match status" value="1"/>
</dbReference>
<dbReference type="Gene3D" id="3.40.630.10">
    <property type="entry name" value="Zn peptidases"/>
    <property type="match status" value="1"/>
</dbReference>
<evidence type="ECO:0000313" key="3">
    <source>
        <dbReference type="EMBL" id="SMG19759.1"/>
    </source>
</evidence>
<dbReference type="GO" id="GO:0016805">
    <property type="term" value="F:dipeptidase activity"/>
    <property type="evidence" value="ECO:0007669"/>
    <property type="project" value="InterPro"/>
</dbReference>
<dbReference type="GO" id="GO:0005737">
    <property type="term" value="C:cytoplasm"/>
    <property type="evidence" value="ECO:0007669"/>
    <property type="project" value="TreeGrafter"/>
</dbReference>
<dbReference type="RefSeq" id="WP_085544037.1">
    <property type="nucleotide sequence ID" value="NZ_FXBB01000006.1"/>
</dbReference>
<keyword evidence="4" id="KW-1185">Reference proteome</keyword>
<dbReference type="GO" id="GO:0071713">
    <property type="term" value="F:para-aminobenzoyl-glutamate hydrolase activity"/>
    <property type="evidence" value="ECO:0007669"/>
    <property type="project" value="TreeGrafter"/>
</dbReference>
<dbReference type="InterPro" id="IPR011650">
    <property type="entry name" value="Peptidase_M20_dimer"/>
</dbReference>
<dbReference type="STRING" id="561720.SAMN06275492_10639"/>
<dbReference type="OrthoDB" id="9781032at2"/>
<dbReference type="PIRSF" id="PIRSF037226">
    <property type="entry name" value="Amidohydrolase_ACY1L2_prd"/>
    <property type="match status" value="1"/>
</dbReference>
<reference evidence="4" key="1">
    <citation type="submission" date="2017-04" db="EMBL/GenBank/DDBJ databases">
        <authorList>
            <person name="Varghese N."/>
            <person name="Submissions S."/>
        </authorList>
    </citation>
    <scope>NUCLEOTIDE SEQUENCE [LARGE SCALE GENOMIC DNA]</scope>
    <source>
        <strain evidence="4">USBA 82</strain>
    </source>
</reference>
<gene>
    <name evidence="3" type="ORF">SAMN06275492_10639</name>
</gene>
<dbReference type="InterPro" id="IPR002933">
    <property type="entry name" value="Peptidase_M20"/>
</dbReference>
<protein>
    <recommendedName>
        <fullName evidence="1">Peptidase M20 domain-containing protein 2</fullName>
    </recommendedName>
</protein>
<dbReference type="PANTHER" id="PTHR30575:SF3">
    <property type="entry name" value="PEPTIDASE M20 DIMERISATION DOMAIN-CONTAINING PROTEIN"/>
    <property type="match status" value="1"/>
</dbReference>
<dbReference type="InterPro" id="IPR017439">
    <property type="entry name" value="Amidohydrolase"/>
</dbReference>
<dbReference type="Proteomes" id="UP000193355">
    <property type="component" value="Unassembled WGS sequence"/>
</dbReference>
<sequence length="435" mass="46849">MDRESLKRALCDSIDSWAERAIDLAMDIEREPELGFKEHRTSEKVSSFLDSIGIDYERGLGITGVKASLRKGCAGPNIALLGELDGIICSDSPKADPKTGATHTCGHHLQIGTLMAVAAGFAEAKIEDHLGGNVTFFAVPSEEFIEIGERSNMRTEGKINFLGGKQELIRIGAFNDIDMAMMVHAWTDMPEPSIGIGETGNGFVAKTVRYTGKATHAAAAPHEGINALNAAVLGINGVHALRETFLDDDHVRVHFIITKGGDTVNSVPSDVRLEAYVRGKTLTSIDDTHGKFDRAMKAGGDCVGAITEIHTIPGYLPLACNPRLNDVFARNASILLDESRITRTGHFNASTDMGDVCHIMPAIHPYTGGVTGALHSKDFTVVDYRAAVIIPAKIMAMTVVDLLADGALEGRDLLNNFKPLMTKESYLRTLGGYFS</sequence>
<proteinExistence type="inferred from homology"/>
<comment type="similarity">
    <text evidence="1">Belongs to the peptidase M20A family.</text>
</comment>
<feature type="domain" description="Peptidase M20 dimerisation" evidence="2">
    <location>
        <begin position="207"/>
        <end position="297"/>
    </location>
</feature>
<evidence type="ECO:0000256" key="1">
    <source>
        <dbReference type="PIRNR" id="PIRNR037226"/>
    </source>
</evidence>
<evidence type="ECO:0000259" key="2">
    <source>
        <dbReference type="Pfam" id="PF07687"/>
    </source>
</evidence>
<organism evidence="3 4">
    <name type="scientific">Dethiosulfovibrio salsuginis</name>
    <dbReference type="NCBI Taxonomy" id="561720"/>
    <lineage>
        <taxon>Bacteria</taxon>
        <taxon>Thermotogati</taxon>
        <taxon>Synergistota</taxon>
        <taxon>Synergistia</taxon>
        <taxon>Synergistales</taxon>
        <taxon>Dethiosulfovibrionaceae</taxon>
        <taxon>Dethiosulfovibrio</taxon>
    </lineage>
</organism>